<name>A0A1K1MR15_9FLAO</name>
<proteinExistence type="predicted"/>
<evidence type="ECO:0000313" key="2">
    <source>
        <dbReference type="Proteomes" id="UP000182248"/>
    </source>
</evidence>
<dbReference type="EMBL" id="FPJE01000003">
    <property type="protein sequence ID" value="SFW25531.1"/>
    <property type="molecule type" value="Genomic_DNA"/>
</dbReference>
<gene>
    <name evidence="1" type="ORF">SAMN02927921_00746</name>
</gene>
<dbReference type="OrthoDB" id="961266at2"/>
<reference evidence="1 2" key="1">
    <citation type="submission" date="2016-11" db="EMBL/GenBank/DDBJ databases">
        <authorList>
            <person name="Jaros S."/>
            <person name="Januszkiewicz K."/>
            <person name="Wedrychowicz H."/>
        </authorList>
    </citation>
    <scope>NUCLEOTIDE SEQUENCE [LARGE SCALE GENOMIC DNA]</scope>
    <source>
        <strain evidence="1 2">CGMCC 1.12145</strain>
    </source>
</reference>
<dbReference type="STRING" id="1150368.SAMN02927921_00746"/>
<organism evidence="1 2">
    <name type="scientific">Sinomicrobium oceani</name>
    <dbReference type="NCBI Taxonomy" id="1150368"/>
    <lineage>
        <taxon>Bacteria</taxon>
        <taxon>Pseudomonadati</taxon>
        <taxon>Bacteroidota</taxon>
        <taxon>Flavobacteriia</taxon>
        <taxon>Flavobacteriales</taxon>
        <taxon>Flavobacteriaceae</taxon>
        <taxon>Sinomicrobium</taxon>
    </lineage>
</organism>
<dbReference type="RefSeq" id="WP_072316022.1">
    <property type="nucleotide sequence ID" value="NZ_FPJE01000003.1"/>
</dbReference>
<accession>A0A1K1MR15</accession>
<keyword evidence="2" id="KW-1185">Reference proteome</keyword>
<sequence>MEEEEMSNAMRGQESASDFIDAPANSINYNSFVYDDQEEVATEEVVVKEVVIWITDEIATDIEIDWQATSQDATHIKIEYELASSEEATYKLQGDSYVPATEGATHKKLDEPRYESATEGATHKGTAKMQPDVGYYNDIEGYDEDGTFYAKKNSSGANKDKTTFPIYKAYIYKGDGIGKAKEKLEEDLANNNKSQAESEYLYFARHSGGATHANRTYFRTGSCLPPTGKHGQPDYYQLMFKTGGSGNRLSYRYRIVLPEADYSSNLPRTTGSGDNAQDISEANEHKNGDMIFLTQRDIEVGENTITTNKRDASSFDPWKSKDMRGCHGVKTESGGYVNNATGYSVYKNKYHAVNTWVEEKIPELKGIYERRGFSDNTDSSDAKIKMEEPTDIEVEYKAWIKLDPLPDVDHILGISSETEGEVAEEAVTEEQN</sequence>
<dbReference type="AlphaFoldDB" id="A0A1K1MR15"/>
<evidence type="ECO:0000313" key="1">
    <source>
        <dbReference type="EMBL" id="SFW25531.1"/>
    </source>
</evidence>
<protein>
    <submittedName>
        <fullName evidence="1">Uncharacterized protein</fullName>
    </submittedName>
</protein>
<dbReference type="Proteomes" id="UP000182248">
    <property type="component" value="Unassembled WGS sequence"/>
</dbReference>